<reference evidence="1" key="1">
    <citation type="submission" date="2022-04" db="EMBL/GenBank/DDBJ databases">
        <title>Genome of the entomopathogenic fungus Entomophthora muscae.</title>
        <authorList>
            <person name="Elya C."/>
            <person name="Lovett B.R."/>
            <person name="Lee E."/>
            <person name="Macias A.M."/>
            <person name="Hajek A.E."/>
            <person name="De Bivort B.L."/>
            <person name="Kasson M.T."/>
            <person name="De Fine Licht H.H."/>
            <person name="Stajich J.E."/>
        </authorList>
    </citation>
    <scope>NUCLEOTIDE SEQUENCE</scope>
    <source>
        <strain evidence="1">Berkeley</strain>
    </source>
</reference>
<name>A0ACC2RTS3_9FUNG</name>
<feature type="non-terminal residue" evidence="1">
    <location>
        <position position="295"/>
    </location>
</feature>
<accession>A0ACC2RTS3</accession>
<comment type="caution">
    <text evidence="1">The sequence shown here is derived from an EMBL/GenBank/DDBJ whole genome shotgun (WGS) entry which is preliminary data.</text>
</comment>
<sequence>MHPVVGLLCCIPYNLIISQIITGRWSPAIGTLLLAPPNVNSMSTNLRVVPPVFEAENLIVSQCPEFYSEEILMLSQAIYLGLFWLGLIILLNPSISFGNFTKQYLKLCWWLIINSMWIWVVIPHNLETASYYPAISVTLRNSSTSKFLEAVFQEFVFLFSCSVEISAFMMFICISSFMSFQFGLSFNLWFPSLVTVVETEPPVFYFRRAMSFWCLDYFPAPPTDETLCEVLSALSFYSSLSLSHKSQVYLIMTKVSEDARKWFLSAVERNPCGLTESAYFYPLLKNLCVSIEELK</sequence>
<keyword evidence="2" id="KW-1185">Reference proteome</keyword>
<protein>
    <submittedName>
        <fullName evidence="1">Uncharacterized protein</fullName>
    </submittedName>
</protein>
<evidence type="ECO:0000313" key="2">
    <source>
        <dbReference type="Proteomes" id="UP001165960"/>
    </source>
</evidence>
<dbReference type="Proteomes" id="UP001165960">
    <property type="component" value="Unassembled WGS sequence"/>
</dbReference>
<proteinExistence type="predicted"/>
<dbReference type="EMBL" id="QTSX02006520">
    <property type="protein sequence ID" value="KAJ9053427.1"/>
    <property type="molecule type" value="Genomic_DNA"/>
</dbReference>
<evidence type="ECO:0000313" key="1">
    <source>
        <dbReference type="EMBL" id="KAJ9053427.1"/>
    </source>
</evidence>
<organism evidence="1 2">
    <name type="scientific">Entomophthora muscae</name>
    <dbReference type="NCBI Taxonomy" id="34485"/>
    <lineage>
        <taxon>Eukaryota</taxon>
        <taxon>Fungi</taxon>
        <taxon>Fungi incertae sedis</taxon>
        <taxon>Zoopagomycota</taxon>
        <taxon>Entomophthoromycotina</taxon>
        <taxon>Entomophthoromycetes</taxon>
        <taxon>Entomophthorales</taxon>
        <taxon>Entomophthoraceae</taxon>
        <taxon>Entomophthora</taxon>
    </lineage>
</organism>
<gene>
    <name evidence="1" type="ORF">DSO57_1024276</name>
</gene>